<proteinExistence type="predicted"/>
<evidence type="ECO:0000313" key="2">
    <source>
        <dbReference type="EMBL" id="SMB99686.1"/>
    </source>
</evidence>
<dbReference type="Proteomes" id="UP000192569">
    <property type="component" value="Chromosome I"/>
</dbReference>
<dbReference type="SUPFAM" id="SSF53448">
    <property type="entry name" value="Nucleotide-diphospho-sugar transferases"/>
    <property type="match status" value="1"/>
</dbReference>
<accession>A0A1W1W271</accession>
<dbReference type="PANTHER" id="PTHR43777:SF1">
    <property type="entry name" value="MOLYBDENUM COFACTOR CYTIDYLYLTRANSFERASE"/>
    <property type="match status" value="1"/>
</dbReference>
<feature type="domain" description="MobA-like NTP transferase" evidence="1">
    <location>
        <begin position="10"/>
        <end position="166"/>
    </location>
</feature>
<keyword evidence="2" id="KW-0548">Nucleotidyltransferase</keyword>
<evidence type="ECO:0000259" key="1">
    <source>
        <dbReference type="Pfam" id="PF12804"/>
    </source>
</evidence>
<sequence length="198" mass="21339">MSYSVAHRAAVLLAAGESRRMGRPKALLPWGHSTLLEYNLQELVAAANQVVVVLGAHADRLRSLVRPPVQAVFNPDWPSGRVSSVLAGLRALGAPSSILIAGVDSPLAPGLAIRLFEAHAASGCPITVPTHGGRFGHPPVFDGSLLPELLGITEEGEGLREVLRRYPVYTLEVPYPSVLWNFNRPEDYEAAYRLVHGL</sequence>
<dbReference type="GO" id="GO:0016779">
    <property type="term" value="F:nucleotidyltransferase activity"/>
    <property type="evidence" value="ECO:0007669"/>
    <property type="project" value="UniProtKB-KW"/>
</dbReference>
<gene>
    <name evidence="2" type="ORF">SAMN00808754_3035</name>
</gene>
<keyword evidence="2" id="KW-0808">Transferase</keyword>
<dbReference type="PANTHER" id="PTHR43777">
    <property type="entry name" value="MOLYBDENUM COFACTOR CYTIDYLYLTRANSFERASE"/>
    <property type="match status" value="1"/>
</dbReference>
<dbReference type="Pfam" id="PF12804">
    <property type="entry name" value="NTP_transf_3"/>
    <property type="match status" value="1"/>
</dbReference>
<dbReference type="InterPro" id="IPR025877">
    <property type="entry name" value="MobA-like_NTP_Trfase"/>
</dbReference>
<dbReference type="OrthoDB" id="9797742at2"/>
<reference evidence="2 3" key="1">
    <citation type="submission" date="2017-04" db="EMBL/GenBank/DDBJ databases">
        <authorList>
            <person name="Afonso C.L."/>
            <person name="Miller P.J."/>
            <person name="Scott M.A."/>
            <person name="Spackman E."/>
            <person name="Goraichik I."/>
            <person name="Dimitrov K.M."/>
            <person name="Suarez D.L."/>
            <person name="Swayne D.E."/>
        </authorList>
    </citation>
    <scope>NUCLEOTIDE SEQUENCE [LARGE SCALE GENOMIC DNA]</scope>
    <source>
        <strain evidence="2 3">ToBE</strain>
    </source>
</reference>
<dbReference type="CDD" id="cd04182">
    <property type="entry name" value="GT_2_like_f"/>
    <property type="match status" value="1"/>
</dbReference>
<dbReference type="RefSeq" id="WP_084666695.1">
    <property type="nucleotide sequence ID" value="NZ_LT838272.1"/>
</dbReference>
<name>A0A1W1W271_9FIRM</name>
<dbReference type="InterPro" id="IPR029044">
    <property type="entry name" value="Nucleotide-diphossugar_trans"/>
</dbReference>
<dbReference type="AlphaFoldDB" id="A0A1W1W271"/>
<organism evidence="2 3">
    <name type="scientific">Thermanaeromonas toyohensis ToBE</name>
    <dbReference type="NCBI Taxonomy" id="698762"/>
    <lineage>
        <taxon>Bacteria</taxon>
        <taxon>Bacillati</taxon>
        <taxon>Bacillota</taxon>
        <taxon>Clostridia</taxon>
        <taxon>Neomoorellales</taxon>
        <taxon>Neomoorellaceae</taxon>
        <taxon>Thermanaeromonas</taxon>
    </lineage>
</organism>
<dbReference type="EMBL" id="LT838272">
    <property type="protein sequence ID" value="SMB99686.1"/>
    <property type="molecule type" value="Genomic_DNA"/>
</dbReference>
<protein>
    <submittedName>
        <fullName evidence="2">Molybdenum cofactor cytidylyltransferase</fullName>
    </submittedName>
</protein>
<dbReference type="STRING" id="698762.SAMN00808754_3035"/>
<dbReference type="Gene3D" id="3.90.550.10">
    <property type="entry name" value="Spore Coat Polysaccharide Biosynthesis Protein SpsA, Chain A"/>
    <property type="match status" value="1"/>
</dbReference>
<evidence type="ECO:0000313" key="3">
    <source>
        <dbReference type="Proteomes" id="UP000192569"/>
    </source>
</evidence>
<keyword evidence="3" id="KW-1185">Reference proteome</keyword>